<accession>A0A6A7ARA8</accession>
<name>A0A6A7ARA8_9PLEO</name>
<reference evidence="1" key="1">
    <citation type="submission" date="2020-01" db="EMBL/GenBank/DDBJ databases">
        <authorList>
            <consortium name="DOE Joint Genome Institute"/>
            <person name="Haridas S."/>
            <person name="Albert R."/>
            <person name="Binder M."/>
            <person name="Bloem J."/>
            <person name="Labutti K."/>
            <person name="Salamov A."/>
            <person name="Andreopoulos B."/>
            <person name="Baker S.E."/>
            <person name="Barry K."/>
            <person name="Bills G."/>
            <person name="Bluhm B.H."/>
            <person name="Cannon C."/>
            <person name="Castanera R."/>
            <person name="Culley D.E."/>
            <person name="Daum C."/>
            <person name="Ezra D."/>
            <person name="Gonzalez J.B."/>
            <person name="Henrissat B."/>
            <person name="Kuo A."/>
            <person name="Liang C."/>
            <person name="Lipzen A."/>
            <person name="Lutzoni F."/>
            <person name="Magnuson J."/>
            <person name="Mondo S."/>
            <person name="Nolan M."/>
            <person name="Ohm R."/>
            <person name="Pangilinan J."/>
            <person name="Park H.-J."/>
            <person name="Ramirez L."/>
            <person name="Alfaro M."/>
            <person name="Sun H."/>
            <person name="Tritt A."/>
            <person name="Yoshinaga Y."/>
            <person name="Zwiers L.-H."/>
            <person name="Turgeon B.G."/>
            <person name="Goodwin S.B."/>
            <person name="Spatafora J.W."/>
            <person name="Crous P.W."/>
            <person name="Grigoriev I.V."/>
        </authorList>
    </citation>
    <scope>NUCLEOTIDE SEQUENCE</scope>
    <source>
        <strain evidence="1">IPT5</strain>
    </source>
</reference>
<dbReference type="AlphaFoldDB" id="A0A6A7ARA8"/>
<proteinExistence type="predicted"/>
<protein>
    <submittedName>
        <fullName evidence="1">Uncharacterized protein</fullName>
    </submittedName>
</protein>
<evidence type="ECO:0000313" key="1">
    <source>
        <dbReference type="EMBL" id="KAF2845662.1"/>
    </source>
</evidence>
<keyword evidence="2" id="KW-1185">Reference proteome</keyword>
<dbReference type="Proteomes" id="UP000799423">
    <property type="component" value="Unassembled WGS sequence"/>
</dbReference>
<sequence length="163" mass="17509">MPGETFVLATLTSETNDLVVKEAIRSSALVDCATAPSINPNSYALAIVAAQQDSDRYSTVCQTAKHTHTLGGASFAVLGRPTKSLCASKHGSPYPTRDMRFHTTTIPTMTIPISPPTEIACAYYNRMPWSSVSNQPPHTLAKHTEKLHYASLNAANFADLSTA</sequence>
<dbReference type="EMBL" id="MU006343">
    <property type="protein sequence ID" value="KAF2845662.1"/>
    <property type="molecule type" value="Genomic_DNA"/>
</dbReference>
<evidence type="ECO:0000313" key="2">
    <source>
        <dbReference type="Proteomes" id="UP000799423"/>
    </source>
</evidence>
<organism evidence="1 2">
    <name type="scientific">Plenodomus tracheiphilus IPT5</name>
    <dbReference type="NCBI Taxonomy" id="1408161"/>
    <lineage>
        <taxon>Eukaryota</taxon>
        <taxon>Fungi</taxon>
        <taxon>Dikarya</taxon>
        <taxon>Ascomycota</taxon>
        <taxon>Pezizomycotina</taxon>
        <taxon>Dothideomycetes</taxon>
        <taxon>Pleosporomycetidae</taxon>
        <taxon>Pleosporales</taxon>
        <taxon>Pleosporineae</taxon>
        <taxon>Leptosphaeriaceae</taxon>
        <taxon>Plenodomus</taxon>
    </lineage>
</organism>
<gene>
    <name evidence="1" type="ORF">T440DRAFT_483172</name>
</gene>